<protein>
    <recommendedName>
        <fullName evidence="5">FIST domain containing protein</fullName>
    </recommendedName>
</protein>
<proteinExistence type="predicted"/>
<name>A0A231V3P6_9HYPH</name>
<evidence type="ECO:0000313" key="3">
    <source>
        <dbReference type="EMBL" id="OXT02805.1"/>
    </source>
</evidence>
<organism evidence="3 4">
    <name type="scientific">Notoacmeibacter marinus</name>
    <dbReference type="NCBI Taxonomy" id="1876515"/>
    <lineage>
        <taxon>Bacteria</taxon>
        <taxon>Pseudomonadati</taxon>
        <taxon>Pseudomonadota</taxon>
        <taxon>Alphaproteobacteria</taxon>
        <taxon>Hyphomicrobiales</taxon>
        <taxon>Notoacmeibacteraceae</taxon>
        <taxon>Notoacmeibacter</taxon>
    </lineage>
</organism>
<keyword evidence="4" id="KW-1185">Reference proteome</keyword>
<evidence type="ECO:0000259" key="1">
    <source>
        <dbReference type="SMART" id="SM00897"/>
    </source>
</evidence>
<comment type="caution">
    <text evidence="3">The sequence shown here is derived from an EMBL/GenBank/DDBJ whole genome shotgun (WGS) entry which is preliminary data.</text>
</comment>
<evidence type="ECO:0000259" key="2">
    <source>
        <dbReference type="SMART" id="SM01204"/>
    </source>
</evidence>
<reference evidence="4" key="1">
    <citation type="journal article" date="2017" name="Int. J. Syst. Evol. Microbiol.">
        <title>Notoacmeibacter marinus gen. nov., sp. nov., isolated from the gut of a limpet and proposal of Notoacmeibacteraceae fam. nov. in the order Rhizobiales of the class Alphaproteobacteria.</title>
        <authorList>
            <person name="Huang Z."/>
            <person name="Guo F."/>
            <person name="Lai Q."/>
        </authorList>
    </citation>
    <scope>NUCLEOTIDE SEQUENCE [LARGE SCALE GENOMIC DNA]</scope>
    <source>
        <strain evidence="4">XMTR2A4</strain>
    </source>
</reference>
<gene>
    <name evidence="3" type="ORF">B7H23_08070</name>
</gene>
<dbReference type="InterPro" id="IPR013702">
    <property type="entry name" value="FIST_domain_N"/>
</dbReference>
<dbReference type="PANTHER" id="PTHR40252:SF2">
    <property type="entry name" value="BLR0328 PROTEIN"/>
    <property type="match status" value="1"/>
</dbReference>
<dbReference type="Pfam" id="PF08495">
    <property type="entry name" value="FIST"/>
    <property type="match status" value="1"/>
</dbReference>
<accession>A0A231V3P6</accession>
<feature type="domain" description="FIST C-domain" evidence="2">
    <location>
        <begin position="238"/>
        <end position="368"/>
    </location>
</feature>
<dbReference type="PANTHER" id="PTHR40252">
    <property type="entry name" value="BLR0328 PROTEIN"/>
    <property type="match status" value="1"/>
</dbReference>
<dbReference type="EMBL" id="NBYO01000001">
    <property type="protein sequence ID" value="OXT02805.1"/>
    <property type="molecule type" value="Genomic_DNA"/>
</dbReference>
<dbReference type="Proteomes" id="UP000215405">
    <property type="component" value="Unassembled WGS sequence"/>
</dbReference>
<dbReference type="RefSeq" id="WP_094076752.1">
    <property type="nucleotide sequence ID" value="NZ_NBYO01000001.1"/>
</dbReference>
<dbReference type="Pfam" id="PF10442">
    <property type="entry name" value="FIST_C"/>
    <property type="match status" value="1"/>
</dbReference>
<dbReference type="SMART" id="SM01204">
    <property type="entry name" value="FIST_C"/>
    <property type="match status" value="1"/>
</dbReference>
<dbReference type="SMART" id="SM00897">
    <property type="entry name" value="FIST"/>
    <property type="match status" value="1"/>
</dbReference>
<dbReference type="InterPro" id="IPR019494">
    <property type="entry name" value="FIST_C"/>
</dbReference>
<feature type="domain" description="FIST" evidence="1">
    <location>
        <begin position="35"/>
        <end position="237"/>
    </location>
</feature>
<sequence>MKVLTVQYGCGAMCLFTAEDAVDELEEALSEAASNATFALIYFSKSRVDSETIIALMARSVPDLPYAACSTAGELTPNGAAEGQIMIILLPKDHFNVAAAPMRIDRTRRLDEAAADVATFRCLFQAEHEESESSRNFAMCITDGLSFDEEAVAAALHWGLDDLPLLGGSAGDGLDFNSTCLILNGEILTDGTILLLVNCDLPLQIFKTENFEPTPQKLVVTRSDPERRIVYEFNAADAAHVYADVVGVDPQSLSPMTFASHPLVLRIGNEMYCRSIQKVNEDGSLSFFCAIDDGIVLTVAEPTGMARSTADVLASVRETIGEIDFVLGFDCVLRRIDARNRQVTHKISQLYAENRVIGFNTYGEQYRSMHLNQTLAGVAFGIPVATKEAAE</sequence>
<evidence type="ECO:0000313" key="4">
    <source>
        <dbReference type="Proteomes" id="UP000215405"/>
    </source>
</evidence>
<dbReference type="AlphaFoldDB" id="A0A231V3P6"/>
<evidence type="ECO:0008006" key="5">
    <source>
        <dbReference type="Google" id="ProtNLM"/>
    </source>
</evidence>